<dbReference type="Gene3D" id="2.160.20.120">
    <property type="match status" value="1"/>
</dbReference>
<proteinExistence type="predicted"/>
<dbReference type="AlphaFoldDB" id="A0A9D1IM02"/>
<dbReference type="PROSITE" id="PS51257">
    <property type="entry name" value="PROKAR_LIPOPROTEIN"/>
    <property type="match status" value="1"/>
</dbReference>
<reference evidence="3" key="1">
    <citation type="submission" date="2020-10" db="EMBL/GenBank/DDBJ databases">
        <authorList>
            <person name="Gilroy R."/>
        </authorList>
    </citation>
    <scope>NUCLEOTIDE SEQUENCE</scope>
    <source>
        <strain evidence="3">17073</strain>
    </source>
</reference>
<evidence type="ECO:0000313" key="4">
    <source>
        <dbReference type="Proteomes" id="UP000824076"/>
    </source>
</evidence>
<dbReference type="Pfam" id="PF10988">
    <property type="entry name" value="DUF2807"/>
    <property type="match status" value="1"/>
</dbReference>
<organism evidence="3 4">
    <name type="scientific">Candidatus Limisoma intestinavium</name>
    <dbReference type="NCBI Taxonomy" id="2840856"/>
    <lineage>
        <taxon>Bacteria</taxon>
        <taxon>Pseudomonadati</taxon>
        <taxon>Bacteroidota</taxon>
        <taxon>Bacteroidia</taxon>
        <taxon>Bacteroidales</taxon>
        <taxon>Candidatus Limisoma</taxon>
    </lineage>
</organism>
<accession>A0A9D1IM02</accession>
<protein>
    <submittedName>
        <fullName evidence="3">DUF2807 domain-containing protein</fullName>
    </submittedName>
</protein>
<keyword evidence="1" id="KW-0732">Signal</keyword>
<dbReference type="Proteomes" id="UP000824076">
    <property type="component" value="Unassembled WGS sequence"/>
</dbReference>
<feature type="signal peptide" evidence="1">
    <location>
        <begin position="1"/>
        <end position="22"/>
    </location>
</feature>
<comment type="caution">
    <text evidence="3">The sequence shown here is derived from an EMBL/GenBank/DDBJ whole genome shotgun (WGS) entry which is preliminary data.</text>
</comment>
<evidence type="ECO:0000259" key="2">
    <source>
        <dbReference type="Pfam" id="PF10988"/>
    </source>
</evidence>
<feature type="chain" id="PRO_5039731324" evidence="1">
    <location>
        <begin position="23"/>
        <end position="319"/>
    </location>
</feature>
<feature type="domain" description="Putative auto-transporter adhesin head GIN" evidence="2">
    <location>
        <begin position="203"/>
        <end position="313"/>
    </location>
</feature>
<reference evidence="3" key="2">
    <citation type="journal article" date="2021" name="PeerJ">
        <title>Extensive microbial diversity within the chicken gut microbiome revealed by metagenomics and culture.</title>
        <authorList>
            <person name="Gilroy R."/>
            <person name="Ravi A."/>
            <person name="Getino M."/>
            <person name="Pursley I."/>
            <person name="Horton D.L."/>
            <person name="Alikhan N.F."/>
            <person name="Baker D."/>
            <person name="Gharbi K."/>
            <person name="Hall N."/>
            <person name="Watson M."/>
            <person name="Adriaenssens E.M."/>
            <person name="Foster-Nyarko E."/>
            <person name="Jarju S."/>
            <person name="Secka A."/>
            <person name="Antonio M."/>
            <person name="Oren A."/>
            <person name="Chaudhuri R.R."/>
            <person name="La Ragione R."/>
            <person name="Hildebrand F."/>
            <person name="Pallen M.J."/>
        </authorList>
    </citation>
    <scope>NUCLEOTIDE SEQUENCE</scope>
    <source>
        <strain evidence="3">17073</strain>
    </source>
</reference>
<dbReference type="EMBL" id="DVMS01000197">
    <property type="protein sequence ID" value="HIU39405.1"/>
    <property type="molecule type" value="Genomic_DNA"/>
</dbReference>
<dbReference type="InterPro" id="IPR021255">
    <property type="entry name" value="DUF2807"/>
</dbReference>
<evidence type="ECO:0000256" key="1">
    <source>
        <dbReference type="SAM" id="SignalP"/>
    </source>
</evidence>
<evidence type="ECO:0000313" key="3">
    <source>
        <dbReference type="EMBL" id="HIU39405.1"/>
    </source>
</evidence>
<gene>
    <name evidence="3" type="ORF">IAD18_07055</name>
</gene>
<sequence>MKNTALLTALAAMLVSCSIVTATDSSNGRFEIPAEATKKSEKLPRFDAIETGGVLYVKYVKADRYSIELASLDNGEIEKTEYRVENGTLTVQRMQNDITWTKHNNPEQVYVTITAPSLSAIRNGGVVRFFFDDITSDSFILENSGASGIIGKSLKASSTINIENSGVSKMALDKLQADKVSIDNSGSSSIAVSSISAASSISVDNSGASKSSFSDLKATSAAIKSSGSSNLNITGIGVSHIAAKASGASKIALEGKAQDADYDSSGSSKVDASNLECNIANVESSGASSVKAYATNNAYVDSSRSSKVSIEGGANVVNK</sequence>
<name>A0A9D1IM02_9BACT</name>